<dbReference type="RefSeq" id="WP_164030783.1">
    <property type="nucleotide sequence ID" value="NZ_JAABOQ010000003.1"/>
</dbReference>
<comment type="caution">
    <text evidence="2">The sequence shown here is derived from an EMBL/GenBank/DDBJ whole genome shotgun (WGS) entry which is preliminary data.</text>
</comment>
<evidence type="ECO:0000256" key="1">
    <source>
        <dbReference type="SAM" id="Phobius"/>
    </source>
</evidence>
<sequence>MTTFLLFKKLYAEAFNGLTSASELLLKTITWFVLGTTAIGLFAFVFRIFTGFFTI</sequence>
<organism evidence="2 3">
    <name type="scientific">Spongiivirga citrea</name>
    <dbReference type="NCBI Taxonomy" id="1481457"/>
    <lineage>
        <taxon>Bacteria</taxon>
        <taxon>Pseudomonadati</taxon>
        <taxon>Bacteroidota</taxon>
        <taxon>Flavobacteriia</taxon>
        <taxon>Flavobacteriales</taxon>
        <taxon>Flavobacteriaceae</taxon>
        <taxon>Spongiivirga</taxon>
    </lineage>
</organism>
<evidence type="ECO:0000313" key="3">
    <source>
        <dbReference type="Proteomes" id="UP000474296"/>
    </source>
</evidence>
<reference evidence="2 3" key="1">
    <citation type="submission" date="2020-01" db="EMBL/GenBank/DDBJ databases">
        <title>Spongiivirga citrea KCTC 32990T.</title>
        <authorList>
            <person name="Wang G."/>
        </authorList>
    </citation>
    <scope>NUCLEOTIDE SEQUENCE [LARGE SCALE GENOMIC DNA]</scope>
    <source>
        <strain evidence="2 3">KCTC 32990</strain>
    </source>
</reference>
<dbReference type="Pfam" id="PF20532">
    <property type="entry name" value="DUF6747"/>
    <property type="match status" value="1"/>
</dbReference>
<dbReference type="Proteomes" id="UP000474296">
    <property type="component" value="Unassembled WGS sequence"/>
</dbReference>
<dbReference type="InterPro" id="IPR046635">
    <property type="entry name" value="DUF6747"/>
</dbReference>
<keyword evidence="1" id="KW-0472">Membrane</keyword>
<proteinExistence type="predicted"/>
<dbReference type="EMBL" id="JAABOQ010000003">
    <property type="protein sequence ID" value="NER16955.1"/>
    <property type="molecule type" value="Genomic_DNA"/>
</dbReference>
<keyword evidence="1" id="KW-0812">Transmembrane</keyword>
<dbReference type="AlphaFoldDB" id="A0A6M0CGJ5"/>
<evidence type="ECO:0000313" key="2">
    <source>
        <dbReference type="EMBL" id="NER16955.1"/>
    </source>
</evidence>
<protein>
    <submittedName>
        <fullName evidence="2">Uncharacterized protein</fullName>
    </submittedName>
</protein>
<gene>
    <name evidence="2" type="ORF">GWK10_07020</name>
</gene>
<keyword evidence="3" id="KW-1185">Reference proteome</keyword>
<accession>A0A6M0CGJ5</accession>
<feature type="transmembrane region" description="Helical" evidence="1">
    <location>
        <begin position="29"/>
        <end position="49"/>
    </location>
</feature>
<keyword evidence="1" id="KW-1133">Transmembrane helix</keyword>
<name>A0A6M0CGJ5_9FLAO</name>